<dbReference type="PANTHER" id="PTHR10030:SF37">
    <property type="entry name" value="ALPHA-L-FUCOSIDASE-RELATED"/>
    <property type="match status" value="1"/>
</dbReference>
<keyword evidence="10" id="KW-1185">Reference proteome</keyword>
<dbReference type="OrthoDB" id="6039950at2759"/>
<dbReference type="EMBL" id="JAGTJQ010000009">
    <property type="protein sequence ID" value="KAH7025097.1"/>
    <property type="molecule type" value="Genomic_DNA"/>
</dbReference>
<feature type="domain" description="Alpha-L-fucosidase C-terminal" evidence="8">
    <location>
        <begin position="181"/>
        <end position="270"/>
    </location>
</feature>
<dbReference type="InterPro" id="IPR057739">
    <property type="entry name" value="Glyco_hydro_29_N"/>
</dbReference>
<dbReference type="GO" id="GO:0016139">
    <property type="term" value="P:glycoside catabolic process"/>
    <property type="evidence" value="ECO:0007669"/>
    <property type="project" value="TreeGrafter"/>
</dbReference>
<gene>
    <name evidence="9" type="ORF">B0I36DRAFT_332522</name>
</gene>
<feature type="domain" description="Glycoside hydrolase family 29 N-terminal" evidence="7">
    <location>
        <begin position="2"/>
        <end position="150"/>
    </location>
</feature>
<keyword evidence="5" id="KW-0378">Hydrolase</keyword>
<dbReference type="InterPro" id="IPR016286">
    <property type="entry name" value="FUC_metazoa-typ"/>
</dbReference>
<dbReference type="InterPro" id="IPR013780">
    <property type="entry name" value="Glyco_hydro_b"/>
</dbReference>
<evidence type="ECO:0000259" key="7">
    <source>
        <dbReference type="Pfam" id="PF01120"/>
    </source>
</evidence>
<comment type="caution">
    <text evidence="9">The sequence shown here is derived from an EMBL/GenBank/DDBJ whole genome shotgun (WGS) entry which is preliminary data.</text>
</comment>
<evidence type="ECO:0000256" key="1">
    <source>
        <dbReference type="ARBA" id="ARBA00004071"/>
    </source>
</evidence>
<dbReference type="Gene3D" id="3.20.20.80">
    <property type="entry name" value="Glycosidases"/>
    <property type="match status" value="1"/>
</dbReference>
<dbReference type="InterPro" id="IPR017853">
    <property type="entry name" value="GH"/>
</dbReference>
<dbReference type="PRINTS" id="PR00741">
    <property type="entry name" value="GLHYDRLASE29"/>
</dbReference>
<reference evidence="9" key="1">
    <citation type="journal article" date="2021" name="Nat. Commun.">
        <title>Genetic determinants of endophytism in the Arabidopsis root mycobiome.</title>
        <authorList>
            <person name="Mesny F."/>
            <person name="Miyauchi S."/>
            <person name="Thiergart T."/>
            <person name="Pickel B."/>
            <person name="Atanasova L."/>
            <person name="Karlsson M."/>
            <person name="Huettel B."/>
            <person name="Barry K.W."/>
            <person name="Haridas S."/>
            <person name="Chen C."/>
            <person name="Bauer D."/>
            <person name="Andreopoulos W."/>
            <person name="Pangilinan J."/>
            <person name="LaButti K."/>
            <person name="Riley R."/>
            <person name="Lipzen A."/>
            <person name="Clum A."/>
            <person name="Drula E."/>
            <person name="Henrissat B."/>
            <person name="Kohler A."/>
            <person name="Grigoriev I.V."/>
            <person name="Martin F.M."/>
            <person name="Hacquard S."/>
        </authorList>
    </citation>
    <scope>NUCLEOTIDE SEQUENCE</scope>
    <source>
        <strain evidence="9">MPI-CAGE-CH-0230</strain>
    </source>
</reference>
<evidence type="ECO:0000256" key="2">
    <source>
        <dbReference type="ARBA" id="ARBA00007951"/>
    </source>
</evidence>
<dbReference type="RefSeq" id="XP_046008645.1">
    <property type="nucleotide sequence ID" value="XM_046155128.1"/>
</dbReference>
<dbReference type="Gene3D" id="2.60.40.1180">
    <property type="entry name" value="Golgi alpha-mannosidase II"/>
    <property type="match status" value="1"/>
</dbReference>
<dbReference type="Gene3D" id="2.60.20.10">
    <property type="entry name" value="Crystallins"/>
    <property type="match status" value="1"/>
</dbReference>
<dbReference type="InterPro" id="IPR000933">
    <property type="entry name" value="Glyco_hydro_29"/>
</dbReference>
<dbReference type="SMART" id="SM00812">
    <property type="entry name" value="Alpha_L_fucos"/>
    <property type="match status" value="1"/>
</dbReference>
<evidence type="ECO:0000256" key="4">
    <source>
        <dbReference type="ARBA" id="ARBA00022729"/>
    </source>
</evidence>
<evidence type="ECO:0000259" key="8">
    <source>
        <dbReference type="Pfam" id="PF16757"/>
    </source>
</evidence>
<dbReference type="AlphaFoldDB" id="A0A9P8XYG9"/>
<dbReference type="EC" id="3.2.1.51" evidence="3"/>
<evidence type="ECO:0000256" key="6">
    <source>
        <dbReference type="ARBA" id="ARBA00023295"/>
    </source>
</evidence>
<protein>
    <recommendedName>
        <fullName evidence="3">alpha-L-fucosidase</fullName>
        <ecNumber evidence="3">3.2.1.51</ecNumber>
    </recommendedName>
</protein>
<dbReference type="GO" id="GO:0004560">
    <property type="term" value="F:alpha-L-fucosidase activity"/>
    <property type="evidence" value="ECO:0007669"/>
    <property type="project" value="UniProtKB-EC"/>
</dbReference>
<accession>A0A9P8XYG9</accession>
<evidence type="ECO:0000256" key="3">
    <source>
        <dbReference type="ARBA" id="ARBA00012662"/>
    </source>
</evidence>
<comment type="function">
    <text evidence="1">Alpha-L-fucosidase is responsible for hydrolyzing the alpha-1,6-linked fucose joined to the reducing-end N-acetylglucosamine of the carbohydrate moieties of glycoproteins.</text>
</comment>
<dbReference type="SUPFAM" id="SSF51445">
    <property type="entry name" value="(Trans)glycosidases"/>
    <property type="match status" value="1"/>
</dbReference>
<keyword evidence="4" id="KW-0732">Signal</keyword>
<organism evidence="9 10">
    <name type="scientific">Microdochium trichocladiopsis</name>
    <dbReference type="NCBI Taxonomy" id="1682393"/>
    <lineage>
        <taxon>Eukaryota</taxon>
        <taxon>Fungi</taxon>
        <taxon>Dikarya</taxon>
        <taxon>Ascomycota</taxon>
        <taxon>Pezizomycotina</taxon>
        <taxon>Sordariomycetes</taxon>
        <taxon>Xylariomycetidae</taxon>
        <taxon>Xylariales</taxon>
        <taxon>Microdochiaceae</taxon>
        <taxon>Microdochium</taxon>
    </lineage>
</organism>
<evidence type="ECO:0000313" key="9">
    <source>
        <dbReference type="EMBL" id="KAH7025097.1"/>
    </source>
</evidence>
<dbReference type="Pfam" id="PF01120">
    <property type="entry name" value="Alpha_L_fucos"/>
    <property type="match status" value="1"/>
</dbReference>
<name>A0A9P8XYG9_9PEZI</name>
<dbReference type="InterPro" id="IPR031919">
    <property type="entry name" value="Fucosidase_C"/>
</dbReference>
<dbReference type="GO" id="GO:0006004">
    <property type="term" value="P:fucose metabolic process"/>
    <property type="evidence" value="ECO:0007669"/>
    <property type="project" value="InterPro"/>
</dbReference>
<keyword evidence="6" id="KW-0326">Glycosidase</keyword>
<dbReference type="Proteomes" id="UP000756346">
    <property type="component" value="Unassembled WGS sequence"/>
</dbReference>
<sequence>MVWNDFSLWSPGWCQGDSDICGINEAQRLEFLAHYFNRGEEWGKEVLTTYKHFDSGFNDSSAVADWERGGPAELTRPYWQTDDAISASSWSYTVGISYYSSKQMIHSLLDRVSKNGNMLLNVSPTAAGVLPAAQVQVLRDIGAYLGRYAEAVYATRAWDIYGEGPNRAGGGSFTAPLQGNSSDIRFTRSQDEKVLYATILGWPADRLVNIESLGSDRLVDISGLTGVQLLGDTAGEYLDVVDSQQNAGGLAVTLPSTQPAEAYGYVLKLTFSERIPVPQPAQGATVWPAGGQVSAATKGVTLGLGDFRGIFLSEAGVEGSKVGVIRVSAGSKVSVFASSDLSGDVAVVYTEGEHAVEEGSVGSVRVEAA</sequence>
<evidence type="ECO:0000256" key="5">
    <source>
        <dbReference type="ARBA" id="ARBA00022801"/>
    </source>
</evidence>
<dbReference type="PANTHER" id="PTHR10030">
    <property type="entry name" value="ALPHA-L-FUCOSIDASE"/>
    <property type="match status" value="1"/>
</dbReference>
<proteinExistence type="inferred from homology"/>
<comment type="similarity">
    <text evidence="2">Belongs to the glycosyl hydrolase 29 family.</text>
</comment>
<dbReference type="GeneID" id="70184674"/>
<dbReference type="Pfam" id="PF16757">
    <property type="entry name" value="Fucosidase_C"/>
    <property type="match status" value="1"/>
</dbReference>
<evidence type="ECO:0000313" key="10">
    <source>
        <dbReference type="Proteomes" id="UP000756346"/>
    </source>
</evidence>